<dbReference type="Pfam" id="PF13007">
    <property type="entry name" value="LZ_Tnp_IS66"/>
    <property type="match status" value="1"/>
</dbReference>
<dbReference type="EMBL" id="FOQH01000058">
    <property type="protein sequence ID" value="SFJ36358.1"/>
    <property type="molecule type" value="Genomic_DNA"/>
</dbReference>
<evidence type="ECO:0000259" key="5">
    <source>
        <dbReference type="Pfam" id="PF13817"/>
    </source>
</evidence>
<gene>
    <name evidence="6" type="ORF">SAMN05216258_1581</name>
</gene>
<dbReference type="Pfam" id="PF03050">
    <property type="entry name" value="DDE_Tnp_IS66"/>
    <property type="match status" value="1"/>
</dbReference>
<protein>
    <submittedName>
        <fullName evidence="6">Transposase</fullName>
    </submittedName>
</protein>
<dbReference type="PANTHER" id="PTHR33678">
    <property type="entry name" value="BLL1576 PROTEIN"/>
    <property type="match status" value="1"/>
</dbReference>
<dbReference type="InterPro" id="IPR039552">
    <property type="entry name" value="IS66_C"/>
</dbReference>
<feature type="compositionally biased region" description="Basic and acidic residues" evidence="1">
    <location>
        <begin position="82"/>
        <end position="101"/>
    </location>
</feature>
<keyword evidence="7" id="KW-1185">Reference proteome</keyword>
<evidence type="ECO:0000259" key="4">
    <source>
        <dbReference type="Pfam" id="PF13007"/>
    </source>
</evidence>
<dbReference type="Pfam" id="PF13005">
    <property type="entry name" value="zf-IS66"/>
    <property type="match status" value="1"/>
</dbReference>
<feature type="domain" description="Transposase TnpC homeodomain" evidence="4">
    <location>
        <begin position="36"/>
        <end position="101"/>
    </location>
</feature>
<proteinExistence type="predicted"/>
<dbReference type="InterPro" id="IPR024463">
    <property type="entry name" value="Transposase_TnpC_homeodom"/>
</dbReference>
<dbReference type="InterPro" id="IPR052344">
    <property type="entry name" value="Transposase-related"/>
</dbReference>
<organism evidence="6 7">
    <name type="scientific">Albimonas pacifica</name>
    <dbReference type="NCBI Taxonomy" id="1114924"/>
    <lineage>
        <taxon>Bacteria</taxon>
        <taxon>Pseudomonadati</taxon>
        <taxon>Pseudomonadota</taxon>
        <taxon>Alphaproteobacteria</taxon>
        <taxon>Rhodobacterales</taxon>
        <taxon>Paracoccaceae</taxon>
        <taxon>Albimonas</taxon>
    </lineage>
</organism>
<evidence type="ECO:0000259" key="2">
    <source>
        <dbReference type="Pfam" id="PF03050"/>
    </source>
</evidence>
<name>A0A1I3QQJ8_9RHOB</name>
<feature type="domain" description="Transposase IS66 C-terminal" evidence="5">
    <location>
        <begin position="458"/>
        <end position="495"/>
    </location>
</feature>
<dbReference type="PANTHER" id="PTHR33678:SF1">
    <property type="entry name" value="BLL1576 PROTEIN"/>
    <property type="match status" value="1"/>
</dbReference>
<feature type="domain" description="Transposase IS66 central" evidence="2">
    <location>
        <begin position="166"/>
        <end position="451"/>
    </location>
</feature>
<accession>A0A1I3QQJ8</accession>
<dbReference type="STRING" id="1114924.SAMN05216258_1581"/>
<dbReference type="Pfam" id="PF13817">
    <property type="entry name" value="DDE_Tnp_IS66_C"/>
    <property type="match status" value="1"/>
</dbReference>
<dbReference type="NCBIfam" id="NF033517">
    <property type="entry name" value="transpos_IS66"/>
    <property type="match status" value="1"/>
</dbReference>
<dbReference type="InterPro" id="IPR004291">
    <property type="entry name" value="Transposase_IS66_central"/>
</dbReference>
<reference evidence="6 7" key="1">
    <citation type="submission" date="2016-10" db="EMBL/GenBank/DDBJ databases">
        <authorList>
            <person name="de Groot N.N."/>
        </authorList>
    </citation>
    <scope>NUCLEOTIDE SEQUENCE [LARGE SCALE GENOMIC DNA]</scope>
    <source>
        <strain evidence="6 7">CGMCC 1.11030</strain>
    </source>
</reference>
<dbReference type="InterPro" id="IPR024474">
    <property type="entry name" value="Znf_dom_IS66"/>
</dbReference>
<dbReference type="OrthoDB" id="9800877at2"/>
<feature type="region of interest" description="Disordered" evidence="1">
    <location>
        <begin position="82"/>
        <end position="107"/>
    </location>
</feature>
<evidence type="ECO:0000256" key="1">
    <source>
        <dbReference type="SAM" id="MobiDB-lite"/>
    </source>
</evidence>
<dbReference type="Proteomes" id="UP000199377">
    <property type="component" value="Unassembled WGS sequence"/>
</dbReference>
<dbReference type="RefSeq" id="WP_092866634.1">
    <property type="nucleotide sequence ID" value="NZ_FOQH01000058.1"/>
</dbReference>
<evidence type="ECO:0000259" key="3">
    <source>
        <dbReference type="Pfam" id="PF13005"/>
    </source>
</evidence>
<evidence type="ECO:0000313" key="7">
    <source>
        <dbReference type="Proteomes" id="UP000199377"/>
    </source>
</evidence>
<dbReference type="AlphaFoldDB" id="A0A1I3QQJ8"/>
<feature type="domain" description="Transposase IS66 zinc-finger binding" evidence="3">
    <location>
        <begin position="108"/>
        <end position="151"/>
    </location>
</feature>
<sequence>MLDEPGSPPDDPEDLRAFAERLIAEVKAQAVLIEKLRHQLAGHRAHRFGASSETADQLQLALESSEIAAAAMTGKLRLSDVEDATKPKRRPIPDHIPRTEVELSPGEDDCVRCGGHLRRIGEDVTEELEYIPGRFVVNRIVRPRLTCAGCERFVQAPLPSRPIERGRPGPGLLAHVLTGKYADHLPLYRQSAIFGREGLDLDRSTLADWVGRSTALLEPLAEEIGRHVLTGQAIFADDTPVNMLAPGSGRTRTARLWAYVRDERPWSGDAPPAALYRFSPDRKGERPKGHLSGFTGWMHADGYAGFEDLYRTGEIREVACLAHVRRKFVDVHRAQGSAIAEEAIRRIAQLYAVEKEARGSPPDRRVEIRQAKARPIFDDLRAWLAAQLATLSAKTPLAAAIRYALARIARLRPWLDHGVLEIDNNAAERAMRAIALGRKNYLFIGSEAGGRAAAIAYTLIETAKLNGVDPTAWLADTLARIPDCKINRIGDLLPWNYAR</sequence>
<evidence type="ECO:0000313" key="6">
    <source>
        <dbReference type="EMBL" id="SFJ36358.1"/>
    </source>
</evidence>